<dbReference type="InterPro" id="IPR010982">
    <property type="entry name" value="Lambda_DNA-bd_dom_sf"/>
</dbReference>
<dbReference type="RefSeq" id="WP_136642389.1">
    <property type="nucleotide sequence ID" value="NZ_QYRT01000020.1"/>
</dbReference>
<dbReference type="GO" id="GO:0003677">
    <property type="term" value="F:DNA binding"/>
    <property type="evidence" value="ECO:0007669"/>
    <property type="project" value="InterPro"/>
</dbReference>
<reference evidence="2 3" key="1">
    <citation type="journal article" date="2019" name="Microorganisms">
        <title>Systematic Affiliation and Genome Analysis of Subtercola vilae DB165(T) with Particular Emphasis on Cold Adaptation of an Isolate from a High-Altitude Cold Volcano Lake.</title>
        <authorList>
            <person name="Villalobos A.S."/>
            <person name="Wiese J."/>
            <person name="Imhoff J.F."/>
            <person name="Dorador C."/>
            <person name="Keller A."/>
            <person name="Hentschel U."/>
        </authorList>
    </citation>
    <scope>NUCLEOTIDE SEQUENCE [LARGE SCALE GENOMIC DNA]</scope>
    <source>
        <strain evidence="2 3">DB165</strain>
    </source>
</reference>
<dbReference type="SMART" id="SM00530">
    <property type="entry name" value="HTH_XRE"/>
    <property type="match status" value="1"/>
</dbReference>
<dbReference type="CDD" id="cd00093">
    <property type="entry name" value="HTH_XRE"/>
    <property type="match status" value="1"/>
</dbReference>
<sequence length="284" mass="31959">MNSPELASFLRTRREALQPEDVGLSRGPRRRANGLRREEVAELAGMSTDYYARLERSNAPAPSEQMVGAIARALRLSLTERDHLFHLTGHTTPTRAQRGDHINPGLMRVLDRLHDTPAQVMNSMGETLAQTPLAVALLGEQTQFHGDRRSNLYRWFTEPESRQIYPERDHERLGRVFVAQHRGVVTQQGSTSRAAALARRLTEQSPEFAAIWADHEVGLLHSDDKWFVHPEVGELSLNCQVLLDPDQEQCLLIFTAKPGTDSYERLHLLSVIGALQLHQSAALE</sequence>
<dbReference type="PANTHER" id="PTHR35010:SF2">
    <property type="entry name" value="BLL4672 PROTEIN"/>
    <property type="match status" value="1"/>
</dbReference>
<evidence type="ECO:0000313" key="3">
    <source>
        <dbReference type="Proteomes" id="UP000306192"/>
    </source>
</evidence>
<proteinExistence type="predicted"/>
<dbReference type="EMBL" id="QYRT01000020">
    <property type="protein sequence ID" value="TIH35320.1"/>
    <property type="molecule type" value="Genomic_DNA"/>
</dbReference>
<dbReference type="Proteomes" id="UP000306192">
    <property type="component" value="Unassembled WGS sequence"/>
</dbReference>
<gene>
    <name evidence="2" type="ORF">D4765_11265</name>
</gene>
<dbReference type="Pfam" id="PF17765">
    <property type="entry name" value="MLTR_LBD"/>
    <property type="match status" value="1"/>
</dbReference>
<dbReference type="Pfam" id="PF13560">
    <property type="entry name" value="HTH_31"/>
    <property type="match status" value="1"/>
</dbReference>
<evidence type="ECO:0000259" key="1">
    <source>
        <dbReference type="PROSITE" id="PS50943"/>
    </source>
</evidence>
<dbReference type="PANTHER" id="PTHR35010">
    <property type="entry name" value="BLL4672 PROTEIN-RELATED"/>
    <property type="match status" value="1"/>
</dbReference>
<dbReference type="SUPFAM" id="SSF47413">
    <property type="entry name" value="lambda repressor-like DNA-binding domains"/>
    <property type="match status" value="1"/>
</dbReference>
<dbReference type="PROSITE" id="PS50943">
    <property type="entry name" value="HTH_CROC1"/>
    <property type="match status" value="1"/>
</dbReference>
<accession>A0A4T2BVD0</accession>
<feature type="domain" description="HTH cro/C1-type" evidence="1">
    <location>
        <begin position="30"/>
        <end position="81"/>
    </location>
</feature>
<dbReference type="Gene3D" id="3.30.450.180">
    <property type="match status" value="1"/>
</dbReference>
<protein>
    <submittedName>
        <fullName evidence="2">XRE family transcriptional regulator</fullName>
    </submittedName>
</protein>
<keyword evidence="3" id="KW-1185">Reference proteome</keyword>
<organism evidence="2 3">
    <name type="scientific">Subtercola vilae</name>
    <dbReference type="NCBI Taxonomy" id="2056433"/>
    <lineage>
        <taxon>Bacteria</taxon>
        <taxon>Bacillati</taxon>
        <taxon>Actinomycetota</taxon>
        <taxon>Actinomycetes</taxon>
        <taxon>Micrococcales</taxon>
        <taxon>Microbacteriaceae</taxon>
        <taxon>Subtercola</taxon>
    </lineage>
</organism>
<evidence type="ECO:0000313" key="2">
    <source>
        <dbReference type="EMBL" id="TIH35320.1"/>
    </source>
</evidence>
<dbReference type="OrthoDB" id="3518652at2"/>
<dbReference type="Gene3D" id="1.10.260.40">
    <property type="entry name" value="lambda repressor-like DNA-binding domains"/>
    <property type="match status" value="1"/>
</dbReference>
<comment type="caution">
    <text evidence="2">The sequence shown here is derived from an EMBL/GenBank/DDBJ whole genome shotgun (WGS) entry which is preliminary data.</text>
</comment>
<dbReference type="AlphaFoldDB" id="A0A4T2BVD0"/>
<name>A0A4T2BVD0_9MICO</name>
<dbReference type="InterPro" id="IPR041413">
    <property type="entry name" value="MLTR_LBD"/>
</dbReference>
<dbReference type="InterPro" id="IPR001387">
    <property type="entry name" value="Cro/C1-type_HTH"/>
</dbReference>